<keyword evidence="8" id="KW-1185">Reference proteome</keyword>
<feature type="transmembrane region" description="Helical" evidence="5">
    <location>
        <begin position="320"/>
        <end position="340"/>
    </location>
</feature>
<evidence type="ECO:0000256" key="3">
    <source>
        <dbReference type="ARBA" id="ARBA00022989"/>
    </source>
</evidence>
<keyword evidence="3 5" id="KW-1133">Transmembrane helix</keyword>
<feature type="transmembrane region" description="Helical" evidence="5">
    <location>
        <begin position="15"/>
        <end position="33"/>
    </location>
</feature>
<feature type="domain" description="G-protein coupled receptors family 1 profile" evidence="6">
    <location>
        <begin position="27"/>
        <end position="375"/>
    </location>
</feature>
<evidence type="ECO:0000313" key="7">
    <source>
        <dbReference type="EMBL" id="KAK0065539.1"/>
    </source>
</evidence>
<gene>
    <name evidence="7" type="ORF">Bpfe_004972</name>
</gene>
<protein>
    <submittedName>
        <fullName evidence="7">POU domain class 6 transcription factor 2</fullName>
    </submittedName>
</protein>
<dbReference type="PROSITE" id="PS50262">
    <property type="entry name" value="G_PROTEIN_RECEP_F1_2"/>
    <property type="match status" value="1"/>
</dbReference>
<evidence type="ECO:0000256" key="4">
    <source>
        <dbReference type="ARBA" id="ARBA00023136"/>
    </source>
</evidence>
<accession>A0AAD8FJL2</accession>
<feature type="transmembrane region" description="Helical" evidence="5">
    <location>
        <begin position="93"/>
        <end position="111"/>
    </location>
</feature>
<evidence type="ECO:0000256" key="1">
    <source>
        <dbReference type="ARBA" id="ARBA00004370"/>
    </source>
</evidence>
<dbReference type="GO" id="GO:0016020">
    <property type="term" value="C:membrane"/>
    <property type="evidence" value="ECO:0007669"/>
    <property type="project" value="UniProtKB-SubCell"/>
</dbReference>
<proteinExistence type="predicted"/>
<dbReference type="Proteomes" id="UP001233172">
    <property type="component" value="Unassembled WGS sequence"/>
</dbReference>
<comment type="subcellular location">
    <subcellularLocation>
        <location evidence="1">Membrane</location>
    </subcellularLocation>
</comment>
<keyword evidence="2 5" id="KW-0812">Transmembrane</keyword>
<evidence type="ECO:0000256" key="5">
    <source>
        <dbReference type="SAM" id="Phobius"/>
    </source>
</evidence>
<dbReference type="AlphaFoldDB" id="A0AAD8FJL2"/>
<evidence type="ECO:0000259" key="6">
    <source>
        <dbReference type="PROSITE" id="PS50262"/>
    </source>
</evidence>
<feature type="transmembrane region" description="Helical" evidence="5">
    <location>
        <begin position="45"/>
        <end position="73"/>
    </location>
</feature>
<reference evidence="7" key="2">
    <citation type="submission" date="2023-04" db="EMBL/GenBank/DDBJ databases">
        <authorList>
            <person name="Bu L."/>
            <person name="Lu L."/>
            <person name="Laidemitt M.R."/>
            <person name="Zhang S.M."/>
            <person name="Mutuku M."/>
            <person name="Mkoji G."/>
            <person name="Steinauer M."/>
            <person name="Loker E.S."/>
        </authorList>
    </citation>
    <scope>NUCLEOTIDE SEQUENCE</scope>
    <source>
        <strain evidence="7">KasaAsao</strain>
        <tissue evidence="7">Whole Snail</tissue>
    </source>
</reference>
<evidence type="ECO:0000313" key="8">
    <source>
        <dbReference type="Proteomes" id="UP001233172"/>
    </source>
</evidence>
<feature type="transmembrane region" description="Helical" evidence="5">
    <location>
        <begin position="163"/>
        <end position="185"/>
    </location>
</feature>
<sequence length="381" mass="42048">MFFPDYVALSIADKALSVIFIILICVTNIALVGRQLSRPMFYRNAKLMAIISLAVGDIILALFPGVITAKIYFNQQWIPICRVNLLSSTYFSLMHFVFGIGLVVLCAESHLRDFIKKSGNETASALVLSSVPWIIGLIVILPLCLVNAKYDFFCRNGVSLKVIIAVSVFVPTSLAVLVCVVNICVTCSTVKPHQIVGTRPPPVVYYHNNVAIPVNQETHCSATNGVNSDSYLHKQDNAKETNLSLTFQPSMTNTPQLQPTAQQSQAGYYQQPGPVYITPHSHQTTVQQGYYQPGVVNIGRPNGQTVAPFGASSSNRRKEAIMLLAIAIFYFVMVLPNSGVAITNIDWPNPLMFSIVTQTVSWLSMARSWVTPIMMLFYSKF</sequence>
<evidence type="ECO:0000256" key="2">
    <source>
        <dbReference type="ARBA" id="ARBA00022692"/>
    </source>
</evidence>
<dbReference type="EMBL" id="JASAOG010000013">
    <property type="protein sequence ID" value="KAK0065539.1"/>
    <property type="molecule type" value="Genomic_DNA"/>
</dbReference>
<organism evidence="7 8">
    <name type="scientific">Biomphalaria pfeifferi</name>
    <name type="common">Bloodfluke planorb</name>
    <name type="synonym">Freshwater snail</name>
    <dbReference type="NCBI Taxonomy" id="112525"/>
    <lineage>
        <taxon>Eukaryota</taxon>
        <taxon>Metazoa</taxon>
        <taxon>Spiralia</taxon>
        <taxon>Lophotrochozoa</taxon>
        <taxon>Mollusca</taxon>
        <taxon>Gastropoda</taxon>
        <taxon>Heterobranchia</taxon>
        <taxon>Euthyneura</taxon>
        <taxon>Panpulmonata</taxon>
        <taxon>Hygrophila</taxon>
        <taxon>Lymnaeoidea</taxon>
        <taxon>Planorbidae</taxon>
        <taxon>Biomphalaria</taxon>
    </lineage>
</organism>
<dbReference type="Gene3D" id="1.20.1070.10">
    <property type="entry name" value="Rhodopsin 7-helix transmembrane proteins"/>
    <property type="match status" value="1"/>
</dbReference>
<dbReference type="InterPro" id="IPR017452">
    <property type="entry name" value="GPCR_Rhodpsn_7TM"/>
</dbReference>
<comment type="caution">
    <text evidence="7">The sequence shown here is derived from an EMBL/GenBank/DDBJ whole genome shotgun (WGS) entry which is preliminary data.</text>
</comment>
<name>A0AAD8FJL2_BIOPF</name>
<feature type="transmembrane region" description="Helical" evidence="5">
    <location>
        <begin position="123"/>
        <end position="143"/>
    </location>
</feature>
<dbReference type="SUPFAM" id="SSF81321">
    <property type="entry name" value="Family A G protein-coupled receptor-like"/>
    <property type="match status" value="1"/>
</dbReference>
<keyword evidence="4 5" id="KW-0472">Membrane</keyword>
<reference evidence="7" key="1">
    <citation type="journal article" date="2023" name="PLoS Negl. Trop. Dis.">
        <title>A genome sequence for Biomphalaria pfeifferi, the major vector snail for the human-infecting parasite Schistosoma mansoni.</title>
        <authorList>
            <person name="Bu L."/>
            <person name="Lu L."/>
            <person name="Laidemitt M.R."/>
            <person name="Zhang S.M."/>
            <person name="Mutuku M."/>
            <person name="Mkoji G."/>
            <person name="Steinauer M."/>
            <person name="Loker E.S."/>
        </authorList>
    </citation>
    <scope>NUCLEOTIDE SEQUENCE</scope>
    <source>
        <strain evidence="7">KasaAsao</strain>
    </source>
</reference>